<keyword evidence="2" id="KW-0378">Hydrolase</keyword>
<dbReference type="EMBL" id="JAUQUB010000002">
    <property type="protein sequence ID" value="MDO7882750.1"/>
    <property type="molecule type" value="Genomic_DNA"/>
</dbReference>
<evidence type="ECO:0000313" key="3">
    <source>
        <dbReference type="Proteomes" id="UP001241072"/>
    </source>
</evidence>
<proteinExistence type="predicted"/>
<dbReference type="InterPro" id="IPR001466">
    <property type="entry name" value="Beta-lactam-related"/>
</dbReference>
<dbReference type="SUPFAM" id="SSF56601">
    <property type="entry name" value="beta-lactamase/transpeptidase-like"/>
    <property type="match status" value="1"/>
</dbReference>
<comment type="caution">
    <text evidence="2">The sequence shown here is derived from an EMBL/GenBank/DDBJ whole genome shotgun (WGS) entry which is preliminary data.</text>
</comment>
<dbReference type="Proteomes" id="UP001241072">
    <property type="component" value="Unassembled WGS sequence"/>
</dbReference>
<keyword evidence="3" id="KW-1185">Reference proteome</keyword>
<dbReference type="Gene3D" id="3.40.710.10">
    <property type="entry name" value="DD-peptidase/beta-lactamase superfamily"/>
    <property type="match status" value="1"/>
</dbReference>
<dbReference type="Pfam" id="PF00144">
    <property type="entry name" value="Beta-lactamase"/>
    <property type="match status" value="1"/>
</dbReference>
<dbReference type="EC" id="3.1.1.103" evidence="2"/>
<dbReference type="RefSeq" id="WP_305003183.1">
    <property type="nucleotide sequence ID" value="NZ_JAUQUB010000002.1"/>
</dbReference>
<protein>
    <submittedName>
        <fullName evidence="2">Serine hydrolase domain-containing protein</fullName>
        <ecNumber evidence="2">3.1.1.103</ecNumber>
    </submittedName>
</protein>
<accession>A0ABT9BP02</accession>
<dbReference type="PANTHER" id="PTHR43319:SF3">
    <property type="entry name" value="BETA-LACTAMASE-RELATED DOMAIN-CONTAINING PROTEIN"/>
    <property type="match status" value="1"/>
</dbReference>
<dbReference type="InterPro" id="IPR012338">
    <property type="entry name" value="Beta-lactam/transpept-like"/>
</dbReference>
<evidence type="ECO:0000313" key="2">
    <source>
        <dbReference type="EMBL" id="MDO7882750.1"/>
    </source>
</evidence>
<dbReference type="InterPro" id="IPR052907">
    <property type="entry name" value="Beta-lactamase/esterase"/>
</dbReference>
<feature type="domain" description="Beta-lactamase-related" evidence="1">
    <location>
        <begin position="32"/>
        <end position="365"/>
    </location>
</feature>
<organism evidence="2 3">
    <name type="scientific">Antiquaquibacter soli</name>
    <dbReference type="NCBI Taxonomy" id="3064523"/>
    <lineage>
        <taxon>Bacteria</taxon>
        <taxon>Bacillati</taxon>
        <taxon>Actinomycetota</taxon>
        <taxon>Actinomycetes</taxon>
        <taxon>Micrococcales</taxon>
        <taxon>Microbacteriaceae</taxon>
        <taxon>Antiquaquibacter</taxon>
    </lineage>
</organism>
<dbReference type="GO" id="GO:0016787">
    <property type="term" value="F:hydrolase activity"/>
    <property type="evidence" value="ECO:0007669"/>
    <property type="project" value="UniProtKB-KW"/>
</dbReference>
<evidence type="ECO:0000259" key="1">
    <source>
        <dbReference type="Pfam" id="PF00144"/>
    </source>
</evidence>
<name>A0ABT9BP02_9MICO</name>
<reference evidence="2 3" key="1">
    <citation type="submission" date="2023-07" db="EMBL/GenBank/DDBJ databases">
        <title>Protaetiibacter sp. nov WY-16 isolated from soil.</title>
        <authorList>
            <person name="Liu B."/>
            <person name="Wan Y."/>
        </authorList>
    </citation>
    <scope>NUCLEOTIDE SEQUENCE [LARGE SCALE GENOMIC DNA]</scope>
    <source>
        <strain evidence="2 3">WY-16</strain>
    </source>
</reference>
<sequence length="383" mass="39803">MTQTRTATGHVETGFEPVIDAFLTGISPEPSGAALSLWIDGREVVNVWAGLADAEARTEWSADTVSAMFSVSKGLSAIVIGRLVDAGLLDLDAPIASVWPEFGAHGKGAVSIGDALAHRAGVSAPRDDLELSDLADTRSWAARLAAQEPLWAPGEAYSYHALTYGTIADEIVWRTTGRTLIEVFDEEIAAPLGADVSFAADKGMLARRTRLTTSPEWDRLAVGDGTSETDWALRALTLGGSFPPALVVGDRGFNDPAVASAGLPAATALGTASAVARIWSAVVTPTLGHRLLSDEAIEALLRVRSSGAAVFGAAAPYPAWGAGVQVASPGVPHLSPSFLGHGGAGGQAGFGDLTFRVGIGYCRNRLDIVDAMPPIYEALRPLL</sequence>
<gene>
    <name evidence="2" type="ORF">Q5716_10990</name>
</gene>
<dbReference type="PANTHER" id="PTHR43319">
    <property type="entry name" value="BETA-LACTAMASE-RELATED"/>
    <property type="match status" value="1"/>
</dbReference>